<keyword evidence="2 4" id="KW-0378">Hydrolase</keyword>
<evidence type="ECO:0000313" key="4">
    <source>
        <dbReference type="EMBL" id="MFC3127298.1"/>
    </source>
</evidence>
<dbReference type="GO" id="GO:0016787">
    <property type="term" value="F:hydrolase activity"/>
    <property type="evidence" value="ECO:0007669"/>
    <property type="project" value="UniProtKB-KW"/>
</dbReference>
<evidence type="ECO:0000256" key="2">
    <source>
        <dbReference type="ARBA" id="ARBA00022801"/>
    </source>
</evidence>
<dbReference type="InterPro" id="IPR002168">
    <property type="entry name" value="Lipase_GDXG_HIS_AS"/>
</dbReference>
<evidence type="ECO:0000313" key="5">
    <source>
        <dbReference type="Proteomes" id="UP001595593"/>
    </source>
</evidence>
<comment type="caution">
    <text evidence="4">The sequence shown here is derived from an EMBL/GenBank/DDBJ whole genome shotgun (WGS) entry which is preliminary data.</text>
</comment>
<dbReference type="PANTHER" id="PTHR48081">
    <property type="entry name" value="AB HYDROLASE SUPERFAMILY PROTEIN C4A8.06C"/>
    <property type="match status" value="1"/>
</dbReference>
<dbReference type="Gene3D" id="3.40.50.1820">
    <property type="entry name" value="alpha/beta hydrolase"/>
    <property type="match status" value="1"/>
</dbReference>
<dbReference type="InterPro" id="IPR013094">
    <property type="entry name" value="AB_hydrolase_3"/>
</dbReference>
<accession>A0ABV7G6X7</accession>
<dbReference type="InterPro" id="IPR050300">
    <property type="entry name" value="GDXG_lipolytic_enzyme"/>
</dbReference>
<name>A0ABV7G6X7_9PROT</name>
<dbReference type="SUPFAM" id="SSF53474">
    <property type="entry name" value="alpha/beta-Hydrolases"/>
    <property type="match status" value="1"/>
</dbReference>
<sequence>MADAPTTPRMDPEMAAFQAMMEARARDFPPIRLERPFDAARASNDALNLTLPRGPDMAESRDVWLPVRGRRIACRLHRPVTADGPLPVLVYLHGGGWVWNSIDTHDRTMREYAAASGCAVLGPDYALSPEAVFPQALEECAGVARQLAVRGGEWGLDAGRMVLGGDSAGANLALGAALLLREQAPEIALRGLLLNYGVYDCRFDTPSYEAFAEGFGLTRERMRFYWDCYAPQQADRFSPFASPLRADLRGLPPVHMTLTELDVLASENHAMAARLRDAGVAVSEAAFPGTVHGFLRAAGHVGAADRAFAEAGAWLRRVSA</sequence>
<dbReference type="PANTHER" id="PTHR48081:SF8">
    <property type="entry name" value="ALPHA_BETA HYDROLASE FOLD-3 DOMAIN-CONTAINING PROTEIN-RELATED"/>
    <property type="match status" value="1"/>
</dbReference>
<evidence type="ECO:0000256" key="1">
    <source>
        <dbReference type="ARBA" id="ARBA00010515"/>
    </source>
</evidence>
<dbReference type="Pfam" id="PF07859">
    <property type="entry name" value="Abhydrolase_3"/>
    <property type="match status" value="1"/>
</dbReference>
<gene>
    <name evidence="4" type="ORF">ACFOD4_19730</name>
</gene>
<dbReference type="PROSITE" id="PS01173">
    <property type="entry name" value="LIPASE_GDXG_HIS"/>
    <property type="match status" value="1"/>
</dbReference>
<keyword evidence="5" id="KW-1185">Reference proteome</keyword>
<dbReference type="Proteomes" id="UP001595593">
    <property type="component" value="Unassembled WGS sequence"/>
</dbReference>
<comment type="similarity">
    <text evidence="1">Belongs to the 'GDXG' lipolytic enzyme family.</text>
</comment>
<dbReference type="RefSeq" id="WP_379599232.1">
    <property type="nucleotide sequence ID" value="NZ_JBHRTN010000026.1"/>
</dbReference>
<reference evidence="5" key="1">
    <citation type="journal article" date="2019" name="Int. J. Syst. Evol. Microbiol.">
        <title>The Global Catalogue of Microorganisms (GCM) 10K type strain sequencing project: providing services to taxonomists for standard genome sequencing and annotation.</title>
        <authorList>
            <consortium name="The Broad Institute Genomics Platform"/>
            <consortium name="The Broad Institute Genome Sequencing Center for Infectious Disease"/>
            <person name="Wu L."/>
            <person name="Ma J."/>
        </authorList>
    </citation>
    <scope>NUCLEOTIDE SEQUENCE [LARGE SCALE GENOMIC DNA]</scope>
    <source>
        <strain evidence="5">KCTC 52094</strain>
    </source>
</reference>
<dbReference type="EMBL" id="JBHRTN010000026">
    <property type="protein sequence ID" value="MFC3127298.1"/>
    <property type="molecule type" value="Genomic_DNA"/>
</dbReference>
<dbReference type="InterPro" id="IPR029058">
    <property type="entry name" value="AB_hydrolase_fold"/>
</dbReference>
<organism evidence="4 5">
    <name type="scientific">Teichococcus globiformis</name>
    <dbReference type="NCBI Taxonomy" id="2307229"/>
    <lineage>
        <taxon>Bacteria</taxon>
        <taxon>Pseudomonadati</taxon>
        <taxon>Pseudomonadota</taxon>
        <taxon>Alphaproteobacteria</taxon>
        <taxon>Acetobacterales</taxon>
        <taxon>Roseomonadaceae</taxon>
        <taxon>Roseomonas</taxon>
    </lineage>
</organism>
<protein>
    <submittedName>
        <fullName evidence="4">Alpha/beta hydrolase fold domain-containing protein</fullName>
    </submittedName>
</protein>
<evidence type="ECO:0000259" key="3">
    <source>
        <dbReference type="Pfam" id="PF07859"/>
    </source>
</evidence>
<proteinExistence type="inferred from homology"/>
<feature type="domain" description="Alpha/beta hydrolase fold-3" evidence="3">
    <location>
        <begin position="89"/>
        <end position="295"/>
    </location>
</feature>